<feature type="region of interest" description="Disordered" evidence="7">
    <location>
        <begin position="175"/>
        <end position="208"/>
    </location>
</feature>
<evidence type="ECO:0000256" key="3">
    <source>
        <dbReference type="ARBA" id="ARBA00022578"/>
    </source>
</evidence>
<accession>A0ABR9K2M4</accession>
<keyword evidence="9" id="KW-1185">Reference proteome</keyword>
<dbReference type="InterPro" id="IPR001207">
    <property type="entry name" value="Transposase_mutator"/>
</dbReference>
<keyword evidence="4 6" id="KW-0238">DNA-binding</keyword>
<keyword evidence="3 6" id="KW-0815">Transposition</keyword>
<gene>
    <name evidence="8" type="ORF">H4W34_006900</name>
</gene>
<protein>
    <recommendedName>
        <fullName evidence="6">Mutator family transposase</fullName>
    </recommendedName>
</protein>
<organism evidence="8 9">
    <name type="scientific">Actinomadura algeriensis</name>
    <dbReference type="NCBI Taxonomy" id="1679523"/>
    <lineage>
        <taxon>Bacteria</taxon>
        <taxon>Bacillati</taxon>
        <taxon>Actinomycetota</taxon>
        <taxon>Actinomycetes</taxon>
        <taxon>Streptosporangiales</taxon>
        <taxon>Thermomonosporaceae</taxon>
        <taxon>Actinomadura</taxon>
    </lineage>
</organism>
<feature type="compositionally biased region" description="Basic residues" evidence="7">
    <location>
        <begin position="186"/>
        <end position="195"/>
    </location>
</feature>
<evidence type="ECO:0000313" key="9">
    <source>
        <dbReference type="Proteomes" id="UP000627838"/>
    </source>
</evidence>
<comment type="caution">
    <text evidence="8">The sequence shown here is derived from an EMBL/GenBank/DDBJ whole genome shotgun (WGS) entry which is preliminary data.</text>
</comment>
<name>A0ABR9K2M4_9ACTN</name>
<dbReference type="PANTHER" id="PTHR33217:SF7">
    <property type="entry name" value="TRANSPOSASE FOR INSERTION SEQUENCE ELEMENT IS1081"/>
    <property type="match status" value="1"/>
</dbReference>
<reference evidence="8 9" key="1">
    <citation type="submission" date="2020-10" db="EMBL/GenBank/DDBJ databases">
        <title>Sequencing the genomes of 1000 actinobacteria strains.</title>
        <authorList>
            <person name="Klenk H.-P."/>
        </authorList>
    </citation>
    <scope>NUCLEOTIDE SEQUENCE [LARGE SCALE GENOMIC DNA]</scope>
    <source>
        <strain evidence="8 9">DSM 46744</strain>
    </source>
</reference>
<dbReference type="Proteomes" id="UP000627838">
    <property type="component" value="Unassembled WGS sequence"/>
</dbReference>
<dbReference type="EMBL" id="JADBDZ010000001">
    <property type="protein sequence ID" value="MBE1537067.1"/>
    <property type="molecule type" value="Genomic_DNA"/>
</dbReference>
<dbReference type="Pfam" id="PF00872">
    <property type="entry name" value="Transposase_mut"/>
    <property type="match status" value="1"/>
</dbReference>
<keyword evidence="6" id="KW-0814">Transposable element</keyword>
<evidence type="ECO:0000256" key="4">
    <source>
        <dbReference type="ARBA" id="ARBA00023125"/>
    </source>
</evidence>
<feature type="compositionally biased region" description="Basic and acidic residues" evidence="7">
    <location>
        <begin position="196"/>
        <end position="207"/>
    </location>
</feature>
<sequence>MAADNSVNPAEWIAEQIGACEPDVLRSMVKTMAEALMSAEADAVCGAGYGQRSDERVNRRNGYRSRDWDTRAGTVELAIPKLRSGSYFPEWLLERRRRAEQALVSVVATSYLLGVSTRRVDKLVEQMGINGISKSQVSEMSKVLDAQVQAFRNRPLEAGPYAFVWVDALDPEGPRGRPDRQCARAGGHRCQRRRAPRDPRCRGDLGRGRRRMAGVPARARRAGAVGCPAGDL</sequence>
<comment type="similarity">
    <text evidence="2 6">Belongs to the transposase mutator family.</text>
</comment>
<keyword evidence="5 6" id="KW-0233">DNA recombination</keyword>
<evidence type="ECO:0000256" key="2">
    <source>
        <dbReference type="ARBA" id="ARBA00010961"/>
    </source>
</evidence>
<evidence type="ECO:0000256" key="1">
    <source>
        <dbReference type="ARBA" id="ARBA00002190"/>
    </source>
</evidence>
<proteinExistence type="inferred from homology"/>
<comment type="function">
    <text evidence="1 6">Required for the transposition of the insertion element.</text>
</comment>
<evidence type="ECO:0000313" key="8">
    <source>
        <dbReference type="EMBL" id="MBE1537067.1"/>
    </source>
</evidence>
<evidence type="ECO:0000256" key="6">
    <source>
        <dbReference type="RuleBase" id="RU365089"/>
    </source>
</evidence>
<evidence type="ECO:0000256" key="7">
    <source>
        <dbReference type="SAM" id="MobiDB-lite"/>
    </source>
</evidence>
<evidence type="ECO:0000256" key="5">
    <source>
        <dbReference type="ARBA" id="ARBA00023172"/>
    </source>
</evidence>
<dbReference type="PANTHER" id="PTHR33217">
    <property type="entry name" value="TRANSPOSASE FOR INSERTION SEQUENCE ELEMENT IS1081"/>
    <property type="match status" value="1"/>
</dbReference>